<evidence type="ECO:0000256" key="1">
    <source>
        <dbReference type="SAM" id="MobiDB-lite"/>
    </source>
</evidence>
<dbReference type="Pfam" id="PF24818">
    <property type="entry name" value="PH_TRF2_HOY1"/>
    <property type="match status" value="1"/>
</dbReference>
<dbReference type="InterPro" id="IPR057939">
    <property type="entry name" value="TRF2_HOY1_PH"/>
</dbReference>
<keyword evidence="4" id="KW-1185">Reference proteome</keyword>
<dbReference type="Proteomes" id="UP000250235">
    <property type="component" value="Unassembled WGS sequence"/>
</dbReference>
<reference evidence="3 4" key="1">
    <citation type="journal article" date="2015" name="Proc. Natl. Acad. Sci. U.S.A.">
        <title>The resurrection genome of Boea hygrometrica: A blueprint for survival of dehydration.</title>
        <authorList>
            <person name="Xiao L."/>
            <person name="Yang G."/>
            <person name="Zhang L."/>
            <person name="Yang X."/>
            <person name="Zhao S."/>
            <person name="Ji Z."/>
            <person name="Zhou Q."/>
            <person name="Hu M."/>
            <person name="Wang Y."/>
            <person name="Chen M."/>
            <person name="Xu Y."/>
            <person name="Jin H."/>
            <person name="Xiao X."/>
            <person name="Hu G."/>
            <person name="Bao F."/>
            <person name="Hu Y."/>
            <person name="Wan P."/>
            <person name="Li L."/>
            <person name="Deng X."/>
            <person name="Kuang T."/>
            <person name="Xiang C."/>
            <person name="Zhu J.K."/>
            <person name="Oliver M.J."/>
            <person name="He Y."/>
        </authorList>
    </citation>
    <scope>NUCLEOTIDE SEQUENCE [LARGE SCALE GENOMIC DNA]</scope>
    <source>
        <strain evidence="4">cv. XS01</strain>
    </source>
</reference>
<accession>A0A2Z7C5I1</accession>
<name>A0A2Z7C5I1_9LAMI</name>
<protein>
    <recommendedName>
        <fullName evidence="2">TRF2/HOY1 PH-like domain-containing protein</fullName>
    </recommendedName>
</protein>
<dbReference type="EMBL" id="KV000934">
    <property type="protein sequence ID" value="KZV39505.1"/>
    <property type="molecule type" value="Genomic_DNA"/>
</dbReference>
<evidence type="ECO:0000259" key="2">
    <source>
        <dbReference type="Pfam" id="PF24818"/>
    </source>
</evidence>
<feature type="domain" description="TRF2/HOY1 PH-like" evidence="2">
    <location>
        <begin position="104"/>
        <end position="222"/>
    </location>
</feature>
<gene>
    <name evidence="3" type="ORF">F511_35677</name>
</gene>
<feature type="compositionally biased region" description="Basic and acidic residues" evidence="1">
    <location>
        <begin position="89"/>
        <end position="99"/>
    </location>
</feature>
<evidence type="ECO:0000313" key="4">
    <source>
        <dbReference type="Proteomes" id="UP000250235"/>
    </source>
</evidence>
<evidence type="ECO:0000313" key="3">
    <source>
        <dbReference type="EMBL" id="KZV39505.1"/>
    </source>
</evidence>
<organism evidence="3 4">
    <name type="scientific">Dorcoceras hygrometricum</name>
    <dbReference type="NCBI Taxonomy" id="472368"/>
    <lineage>
        <taxon>Eukaryota</taxon>
        <taxon>Viridiplantae</taxon>
        <taxon>Streptophyta</taxon>
        <taxon>Embryophyta</taxon>
        <taxon>Tracheophyta</taxon>
        <taxon>Spermatophyta</taxon>
        <taxon>Magnoliopsida</taxon>
        <taxon>eudicotyledons</taxon>
        <taxon>Gunneridae</taxon>
        <taxon>Pentapetalae</taxon>
        <taxon>asterids</taxon>
        <taxon>lamiids</taxon>
        <taxon>Lamiales</taxon>
        <taxon>Gesneriaceae</taxon>
        <taxon>Didymocarpoideae</taxon>
        <taxon>Trichosporeae</taxon>
        <taxon>Loxocarpinae</taxon>
        <taxon>Dorcoceras</taxon>
    </lineage>
</organism>
<sequence>MGEKDGIIFGDNKEENWCGGNLQSNHYYSPEFMNLQKEWCESSSQLSPLGLKLKKSKSFLDLLHGMYENKQEELSTHENPQNSNRNKSKKTDHSNDSGYRKASNFQAAVITIGSWKKLSLRAGDLTAKIYYAKRKLVWEVLEGALKSKMEVEWSQITAIKASLPDNSHGILEIELSNPPTFYRETSPQPKKHTLWHQISDFTGGQASDYRRHLVIFAPGVLDKHYENLLQYSPSLFALSLKPFPSSISPLFDPRAQENSGFSLNCNGYESQRHPRRICPATTKDVLITSNQNSTVSDAYQPYYLPVANNQISWTQGSSEFYVVNGSIQGQSDMNFEAQGNETFASQNHHSKMRELIDTDKYLLGRSQNHQVEPLLHSSHGLLNENFNNSNWMDTEMNYQINDNDQIMQNGDGNGAITGYGCLNNMIGWMPHQDPNQRIMLATMENYCTFNPFTSATGDFLDSAF</sequence>
<dbReference type="PANTHER" id="PTHR33494:SF5">
    <property type="entry name" value="F10A16.6 PROTEIN"/>
    <property type="match status" value="1"/>
</dbReference>
<dbReference type="AlphaFoldDB" id="A0A2Z7C5I1"/>
<feature type="region of interest" description="Disordered" evidence="1">
    <location>
        <begin position="71"/>
        <end position="99"/>
    </location>
</feature>
<dbReference type="PANTHER" id="PTHR33494">
    <property type="entry name" value="OS02G0793800 PROTEIN"/>
    <property type="match status" value="1"/>
</dbReference>
<dbReference type="OrthoDB" id="6159439at2759"/>
<proteinExistence type="predicted"/>